<sequence>MARPGLAEQLDLVPHPEGGWAQSVWTSAVSVEPADYAGTRASATALHYVLGPTEQSRWHRVRSDELWLWQAGGALRFLTGGDAAKPSSAQPRILGPDLAAGERLHIVVPGGTWQAALPLRPAETLITCVVSPGFNEADYQIL</sequence>
<gene>
    <name evidence="2" type="ORF">I8755_31300</name>
</gene>
<name>A0A7T4PPS8_9ACTN</name>
<organism evidence="2 3">
    <name type="scientific">Streptomyces alfalfae</name>
    <dbReference type="NCBI Taxonomy" id="1642299"/>
    <lineage>
        <taxon>Bacteria</taxon>
        <taxon>Bacillati</taxon>
        <taxon>Actinomycetota</taxon>
        <taxon>Actinomycetes</taxon>
        <taxon>Kitasatosporales</taxon>
        <taxon>Streptomycetaceae</taxon>
        <taxon>Streptomyces</taxon>
    </lineage>
</organism>
<dbReference type="InterPro" id="IPR039935">
    <property type="entry name" value="YML079W-like"/>
</dbReference>
<dbReference type="EMBL" id="CP065959">
    <property type="protein sequence ID" value="QQC94092.1"/>
    <property type="molecule type" value="Genomic_DNA"/>
</dbReference>
<dbReference type="SUPFAM" id="SSF51182">
    <property type="entry name" value="RmlC-like cupins"/>
    <property type="match status" value="1"/>
</dbReference>
<accession>A0A7T4PPS8</accession>
<dbReference type="InterPro" id="IPR011051">
    <property type="entry name" value="RmlC_Cupin_sf"/>
</dbReference>
<evidence type="ECO:0000313" key="2">
    <source>
        <dbReference type="EMBL" id="QQC94092.1"/>
    </source>
</evidence>
<dbReference type="PANTHER" id="PTHR33387">
    <property type="entry name" value="RMLC-LIKE JELLY ROLL FOLD PROTEIN"/>
    <property type="match status" value="1"/>
</dbReference>
<dbReference type="Proteomes" id="UP000596130">
    <property type="component" value="Chromosome"/>
</dbReference>
<dbReference type="PANTHER" id="PTHR33387:SF3">
    <property type="entry name" value="DUF985 DOMAIN-CONTAINING PROTEIN"/>
    <property type="match status" value="1"/>
</dbReference>
<reference evidence="2 3" key="1">
    <citation type="submission" date="2020-12" db="EMBL/GenBank/DDBJ databases">
        <title>Identification and biosynthesis of polyene macrolides produced by Streptomyces alfalfae Men-myco-93-63.</title>
        <authorList>
            <person name="Liu D."/>
            <person name="Li Y."/>
            <person name="Liu L."/>
            <person name="Han X."/>
            <person name="Shen F."/>
        </authorList>
    </citation>
    <scope>NUCLEOTIDE SEQUENCE [LARGE SCALE GENOMIC DNA]</scope>
    <source>
        <strain evidence="2 3">Men-myco-93-63</strain>
    </source>
</reference>
<dbReference type="AlphaFoldDB" id="A0A7T4PPS8"/>
<feature type="domain" description="DUF985" evidence="1">
    <location>
        <begin position="6"/>
        <end position="141"/>
    </location>
</feature>
<dbReference type="Pfam" id="PF06172">
    <property type="entry name" value="Cupin_5"/>
    <property type="match status" value="1"/>
</dbReference>
<protein>
    <submittedName>
        <fullName evidence="2">Cupin domain-containing protein</fullName>
    </submittedName>
</protein>
<dbReference type="InterPro" id="IPR009327">
    <property type="entry name" value="Cupin_DUF985"/>
</dbReference>
<dbReference type="CDD" id="cd06121">
    <property type="entry name" value="cupin_YML079wp"/>
    <property type="match status" value="1"/>
</dbReference>
<evidence type="ECO:0000313" key="3">
    <source>
        <dbReference type="Proteomes" id="UP000596130"/>
    </source>
</evidence>
<proteinExistence type="predicted"/>
<dbReference type="Gene3D" id="2.60.120.10">
    <property type="entry name" value="Jelly Rolls"/>
    <property type="match status" value="1"/>
</dbReference>
<evidence type="ECO:0000259" key="1">
    <source>
        <dbReference type="Pfam" id="PF06172"/>
    </source>
</evidence>
<dbReference type="InterPro" id="IPR014710">
    <property type="entry name" value="RmlC-like_jellyroll"/>
</dbReference>